<reference evidence="1" key="1">
    <citation type="submission" date="2023-10" db="EMBL/GenBank/DDBJ databases">
        <title>Genome assemblies of two species of porcelain crab, Petrolisthes cinctipes and Petrolisthes manimaculis (Anomura: Porcellanidae).</title>
        <authorList>
            <person name="Angst P."/>
        </authorList>
    </citation>
    <scope>NUCLEOTIDE SEQUENCE</scope>
    <source>
        <strain evidence="1">PB745_01</strain>
        <tissue evidence="1">Gill</tissue>
    </source>
</reference>
<name>A0AAE1F1I5_PETCI</name>
<gene>
    <name evidence="1" type="ORF">Pcinc_028691</name>
</gene>
<organism evidence="1 2">
    <name type="scientific">Petrolisthes cinctipes</name>
    <name type="common">Flat porcelain crab</name>
    <dbReference type="NCBI Taxonomy" id="88211"/>
    <lineage>
        <taxon>Eukaryota</taxon>
        <taxon>Metazoa</taxon>
        <taxon>Ecdysozoa</taxon>
        <taxon>Arthropoda</taxon>
        <taxon>Crustacea</taxon>
        <taxon>Multicrustacea</taxon>
        <taxon>Malacostraca</taxon>
        <taxon>Eumalacostraca</taxon>
        <taxon>Eucarida</taxon>
        <taxon>Decapoda</taxon>
        <taxon>Pleocyemata</taxon>
        <taxon>Anomura</taxon>
        <taxon>Galatheoidea</taxon>
        <taxon>Porcellanidae</taxon>
        <taxon>Petrolisthes</taxon>
    </lineage>
</organism>
<keyword evidence="2" id="KW-1185">Reference proteome</keyword>
<comment type="caution">
    <text evidence="1">The sequence shown here is derived from an EMBL/GenBank/DDBJ whole genome shotgun (WGS) entry which is preliminary data.</text>
</comment>
<protein>
    <submittedName>
        <fullName evidence="1">Uncharacterized protein</fullName>
    </submittedName>
</protein>
<accession>A0AAE1F1I5</accession>
<evidence type="ECO:0000313" key="2">
    <source>
        <dbReference type="Proteomes" id="UP001286313"/>
    </source>
</evidence>
<proteinExistence type="predicted"/>
<evidence type="ECO:0000313" key="1">
    <source>
        <dbReference type="EMBL" id="KAK3865725.1"/>
    </source>
</evidence>
<dbReference type="AlphaFoldDB" id="A0AAE1F1I5"/>
<dbReference type="EMBL" id="JAWQEG010003533">
    <property type="protein sequence ID" value="KAK3865725.1"/>
    <property type="molecule type" value="Genomic_DNA"/>
</dbReference>
<dbReference type="Proteomes" id="UP001286313">
    <property type="component" value="Unassembled WGS sequence"/>
</dbReference>
<sequence length="82" mass="9230">MEKYDTGHPALYCYFSQCQMFTTLKIQAPEMCPINVKEPLELLGVDLIDKVQQQVKDEVINSDTLPWTTTSPSCSGQSTLTE</sequence>